<protein>
    <recommendedName>
        <fullName evidence="1">Glycosyl transferase family 1 domain-containing protein</fullName>
    </recommendedName>
</protein>
<dbReference type="PANTHER" id="PTHR46656">
    <property type="entry name" value="PUTATIVE-RELATED"/>
    <property type="match status" value="1"/>
</dbReference>
<sequence>MAALMRRKRLPRRAALVPRLLMIWRQRPDLQASFDLDRTAGREGLFIWYLFHAYRELGLRGDADSLAMAPLLNTPIARLPQHTYLPVTWLMWEMRKRSDIAFPPRKTPEGQAQLLAWYFTKGLTDFHLDEFLTQQQADALLSKREETGNASRLHHLIWENDPQLRAAYGSAEDPAFLLWCRTSGARDYPILAHKRIDIGIPPRNRVMPRPWGVNLIGHALSRSGLSEDIRMAALSLTSADIPFSIYNVAPGAHMEEDDSQLRDAYSKELPYSANLFCMTGMTTVTSVINDRALGDGSRRYIGMWPWELEEWPPFWSHAYQTVDEIWATSHYSYAAYARSSPIPVRHVPMAVSVSDGEGKTRTDFGLPNDRFLFLHAFDGLSSFARKNPLGCIQAFQHAFPNADAKVGLVLKGLRVANDAAWAEIERIAAADQRIYLITASLSRPSLLDLYRAADAFISLHRSEGFGRNIAEMMMLKKPVIVSAHSGNMDFTNFDNAALVPVGLRSLKDGDYPFGRGQRWAEPDLRRAAQSMVRMVEDADWRETLGRAAHSHITAHYSPHIVGAAWKTLLAETP</sequence>
<evidence type="ECO:0000313" key="3">
    <source>
        <dbReference type="Proteomes" id="UP001059971"/>
    </source>
</evidence>
<name>A0ABM7G1V3_9SPHN</name>
<dbReference type="Proteomes" id="UP001059971">
    <property type="component" value="Chromosome 1"/>
</dbReference>
<reference evidence="2" key="1">
    <citation type="submission" date="2018-07" db="EMBL/GenBank/DDBJ databases">
        <title>Complete genome sequence of Sphingomonas bisphenolicum strain AO1, a bisphenol A degradative bacterium isolated from Japanese farm field.</title>
        <authorList>
            <person name="Murakami M."/>
            <person name="Koh M."/>
            <person name="Koba S."/>
            <person name="Matsumura Y."/>
        </authorList>
    </citation>
    <scope>NUCLEOTIDE SEQUENCE</scope>
    <source>
        <strain evidence="2">AO1</strain>
    </source>
</reference>
<dbReference type="InterPro" id="IPR001296">
    <property type="entry name" value="Glyco_trans_1"/>
</dbReference>
<organism evidence="2 3">
    <name type="scientific">Sphingomonas bisphenolicum</name>
    <dbReference type="NCBI Taxonomy" id="296544"/>
    <lineage>
        <taxon>Bacteria</taxon>
        <taxon>Pseudomonadati</taxon>
        <taxon>Pseudomonadota</taxon>
        <taxon>Alphaproteobacteria</taxon>
        <taxon>Sphingomonadales</taxon>
        <taxon>Sphingomonadaceae</taxon>
        <taxon>Sphingomonas</taxon>
    </lineage>
</organism>
<evidence type="ECO:0000313" key="2">
    <source>
        <dbReference type="EMBL" id="BBF69219.1"/>
    </source>
</evidence>
<evidence type="ECO:0000259" key="1">
    <source>
        <dbReference type="Pfam" id="PF00534"/>
    </source>
</evidence>
<dbReference type="EMBL" id="AP018817">
    <property type="protein sequence ID" value="BBF69219.1"/>
    <property type="molecule type" value="Genomic_DNA"/>
</dbReference>
<dbReference type="SUPFAM" id="SSF53756">
    <property type="entry name" value="UDP-Glycosyltransferase/glycogen phosphorylase"/>
    <property type="match status" value="1"/>
</dbReference>
<keyword evidence="3" id="KW-1185">Reference proteome</keyword>
<feature type="domain" description="Glycosyl transferase family 1" evidence="1">
    <location>
        <begin position="385"/>
        <end position="490"/>
    </location>
</feature>
<accession>A0ABM7G1V3</accession>
<proteinExistence type="predicted"/>
<dbReference type="Pfam" id="PF00534">
    <property type="entry name" value="Glycos_transf_1"/>
    <property type="match status" value="1"/>
</dbReference>
<dbReference type="Gene3D" id="3.40.50.2000">
    <property type="entry name" value="Glycogen Phosphorylase B"/>
    <property type="match status" value="1"/>
</dbReference>
<dbReference type="PANTHER" id="PTHR46656:SF3">
    <property type="entry name" value="PUTATIVE-RELATED"/>
    <property type="match status" value="1"/>
</dbReference>
<gene>
    <name evidence="2" type="ORF">SBA_ch1_14190</name>
</gene>